<comment type="caution">
    <text evidence="1">The sequence shown here is derived from an EMBL/GenBank/DDBJ whole genome shotgun (WGS) entry which is preliminary data.</text>
</comment>
<reference evidence="2" key="1">
    <citation type="journal article" date="2022" name="Mol. Ecol. Resour.">
        <title>The genomes of chicory, endive, great burdock and yacon provide insights into Asteraceae palaeo-polyploidization history and plant inulin production.</title>
        <authorList>
            <person name="Fan W."/>
            <person name="Wang S."/>
            <person name="Wang H."/>
            <person name="Wang A."/>
            <person name="Jiang F."/>
            <person name="Liu H."/>
            <person name="Zhao H."/>
            <person name="Xu D."/>
            <person name="Zhang Y."/>
        </authorList>
    </citation>
    <scope>NUCLEOTIDE SEQUENCE [LARGE SCALE GENOMIC DNA]</scope>
    <source>
        <strain evidence="2">cv. Yunnan</strain>
    </source>
</reference>
<accession>A0ACB9D518</accession>
<proteinExistence type="predicted"/>
<dbReference type="EMBL" id="CM042037">
    <property type="protein sequence ID" value="KAI3741498.1"/>
    <property type="molecule type" value="Genomic_DNA"/>
</dbReference>
<organism evidence="1 2">
    <name type="scientific">Smallanthus sonchifolius</name>
    <dbReference type="NCBI Taxonomy" id="185202"/>
    <lineage>
        <taxon>Eukaryota</taxon>
        <taxon>Viridiplantae</taxon>
        <taxon>Streptophyta</taxon>
        <taxon>Embryophyta</taxon>
        <taxon>Tracheophyta</taxon>
        <taxon>Spermatophyta</taxon>
        <taxon>Magnoliopsida</taxon>
        <taxon>eudicotyledons</taxon>
        <taxon>Gunneridae</taxon>
        <taxon>Pentapetalae</taxon>
        <taxon>asterids</taxon>
        <taxon>campanulids</taxon>
        <taxon>Asterales</taxon>
        <taxon>Asteraceae</taxon>
        <taxon>Asteroideae</taxon>
        <taxon>Heliantheae alliance</taxon>
        <taxon>Millerieae</taxon>
        <taxon>Smallanthus</taxon>
    </lineage>
</organism>
<evidence type="ECO:0000313" key="2">
    <source>
        <dbReference type="Proteomes" id="UP001056120"/>
    </source>
</evidence>
<keyword evidence="2" id="KW-1185">Reference proteome</keyword>
<protein>
    <submittedName>
        <fullName evidence="1">Uncharacterized protein</fullName>
    </submittedName>
</protein>
<evidence type="ECO:0000313" key="1">
    <source>
        <dbReference type="EMBL" id="KAI3741498.1"/>
    </source>
</evidence>
<dbReference type="Proteomes" id="UP001056120">
    <property type="component" value="Linkage Group LG20"/>
</dbReference>
<sequence length="127" mass="14462">MHGILVVSVSVDFISTSALDFVFVEALQYHHRKSSPSTIAAACCNPPLAANHRCKLHQILTHGFHDLSYNKTPGDEVEMIILLKEVTYNKIKLLDVAASWSLLWYLYGKEVHDLLESLQVMKNKWMH</sequence>
<gene>
    <name evidence="1" type="ORF">L1987_59172</name>
</gene>
<name>A0ACB9D518_9ASTR</name>
<reference evidence="1 2" key="2">
    <citation type="journal article" date="2022" name="Mol. Ecol. Resour.">
        <title>The genomes of chicory, endive, great burdock and yacon provide insights into Asteraceae paleo-polyploidization history and plant inulin production.</title>
        <authorList>
            <person name="Fan W."/>
            <person name="Wang S."/>
            <person name="Wang H."/>
            <person name="Wang A."/>
            <person name="Jiang F."/>
            <person name="Liu H."/>
            <person name="Zhao H."/>
            <person name="Xu D."/>
            <person name="Zhang Y."/>
        </authorList>
    </citation>
    <scope>NUCLEOTIDE SEQUENCE [LARGE SCALE GENOMIC DNA]</scope>
    <source>
        <strain evidence="2">cv. Yunnan</strain>
        <tissue evidence="1">Leaves</tissue>
    </source>
</reference>